<proteinExistence type="predicted"/>
<accession>A0A841G2N9</accession>
<comment type="caution">
    <text evidence="2">The sequence shown here is derived from an EMBL/GenBank/DDBJ whole genome shotgun (WGS) entry which is preliminary data.</text>
</comment>
<dbReference type="AlphaFoldDB" id="A0A841G2N9"/>
<protein>
    <submittedName>
        <fullName evidence="2">Uncharacterized protein</fullName>
    </submittedName>
</protein>
<dbReference type="RefSeq" id="WP_184791196.1">
    <property type="nucleotide sequence ID" value="NZ_BONT01000009.1"/>
</dbReference>
<dbReference type="Proteomes" id="UP000548476">
    <property type="component" value="Unassembled WGS sequence"/>
</dbReference>
<organism evidence="2 3">
    <name type="scientific">Phytomonospora endophytica</name>
    <dbReference type="NCBI Taxonomy" id="714109"/>
    <lineage>
        <taxon>Bacteria</taxon>
        <taxon>Bacillati</taxon>
        <taxon>Actinomycetota</taxon>
        <taxon>Actinomycetes</taxon>
        <taxon>Micromonosporales</taxon>
        <taxon>Micromonosporaceae</taxon>
        <taxon>Phytomonospora</taxon>
    </lineage>
</organism>
<reference evidence="2 3" key="1">
    <citation type="submission" date="2020-08" db="EMBL/GenBank/DDBJ databases">
        <title>Genomic Encyclopedia of Type Strains, Phase IV (KMG-IV): sequencing the most valuable type-strain genomes for metagenomic binning, comparative biology and taxonomic classification.</title>
        <authorList>
            <person name="Goeker M."/>
        </authorList>
    </citation>
    <scope>NUCLEOTIDE SEQUENCE [LARGE SCALE GENOMIC DNA]</scope>
    <source>
        <strain evidence="2 3">YIM 65646</strain>
    </source>
</reference>
<feature type="compositionally biased region" description="Basic and acidic residues" evidence="1">
    <location>
        <begin position="132"/>
        <end position="147"/>
    </location>
</feature>
<feature type="region of interest" description="Disordered" evidence="1">
    <location>
        <begin position="363"/>
        <end position="382"/>
    </location>
</feature>
<name>A0A841G2N9_9ACTN</name>
<feature type="region of interest" description="Disordered" evidence="1">
    <location>
        <begin position="96"/>
        <end position="164"/>
    </location>
</feature>
<evidence type="ECO:0000313" key="2">
    <source>
        <dbReference type="EMBL" id="MBB6038400.1"/>
    </source>
</evidence>
<gene>
    <name evidence="2" type="ORF">HNR73_006283</name>
</gene>
<evidence type="ECO:0000256" key="1">
    <source>
        <dbReference type="SAM" id="MobiDB-lite"/>
    </source>
</evidence>
<keyword evidence="3" id="KW-1185">Reference proteome</keyword>
<evidence type="ECO:0000313" key="3">
    <source>
        <dbReference type="Proteomes" id="UP000548476"/>
    </source>
</evidence>
<sequence>MTSRRGRDVRRATGLLRRFPARGMLRGLVVAGLAGAAWCLGAASAHAAVLDDSSAYDLAPMTTSSLGEAAKSVQAANPTQSNQLDQYASPLLDVAPVEGASGTGAGSSPSSVRNGGSEHGGTRVPTDTVARGTEEKGKSSRDTRSIDRTSPTSTEGAVQTSDAPLELVGDTVEPFGLRRVVAAPAAPLDPYLGLVRPVSEPLASVARPVVDPLAETVNSGGMGAVTQPVAGVLHEVTAPVAMVVSPMSASLAQVAPIVPALPGNALGTFVSRLDGTLIGPDSGAANRPRVTPAQALLHAAGYSAEYRPGVERSISSHDAAVISSSVTGHAAPFAPLPSQYPMGPDLGHITGGALSGGAGVTLHDGGSATAHQNLTAGDPRVSRVAPATANAGLPSERISDPVVSPD</sequence>
<dbReference type="EMBL" id="JACHGT010000016">
    <property type="protein sequence ID" value="MBB6038400.1"/>
    <property type="molecule type" value="Genomic_DNA"/>
</dbReference>